<name>A0ABU6ZYB3_9FABA</name>
<protein>
    <submittedName>
        <fullName evidence="2">Uncharacterized protein</fullName>
    </submittedName>
</protein>
<evidence type="ECO:0000313" key="3">
    <source>
        <dbReference type="Proteomes" id="UP001341840"/>
    </source>
</evidence>
<dbReference type="Proteomes" id="UP001341840">
    <property type="component" value="Unassembled WGS sequence"/>
</dbReference>
<proteinExistence type="predicted"/>
<comment type="caution">
    <text evidence="2">The sequence shown here is derived from an EMBL/GenBank/DDBJ whole genome shotgun (WGS) entry which is preliminary data.</text>
</comment>
<sequence>PRLGVVKDGGSSLIPFPSEQRHSSLKFSDPVCCSLNKSISSTSAYYATISSSRTVRPYPIESVRLAAKHSSLLTTPRRDTNQHQPYQSLGARTKYRRDTDSRNAVATASTPRRGLSPLTTPRRGVNH</sequence>
<reference evidence="2 3" key="1">
    <citation type="journal article" date="2023" name="Plants (Basel)">
        <title>Bridging the Gap: Combining Genomics and Transcriptomics Approaches to Understand Stylosanthes scabra, an Orphan Legume from the Brazilian Caatinga.</title>
        <authorList>
            <person name="Ferreira-Neto J.R.C."/>
            <person name="da Silva M.D."/>
            <person name="Binneck E."/>
            <person name="de Melo N.F."/>
            <person name="da Silva R.H."/>
            <person name="de Melo A.L.T.M."/>
            <person name="Pandolfi V."/>
            <person name="Bustamante F.O."/>
            <person name="Brasileiro-Vidal A.C."/>
            <person name="Benko-Iseppon A.M."/>
        </authorList>
    </citation>
    <scope>NUCLEOTIDE SEQUENCE [LARGE SCALE GENOMIC DNA]</scope>
    <source>
        <tissue evidence="2">Leaves</tissue>
    </source>
</reference>
<evidence type="ECO:0000313" key="2">
    <source>
        <dbReference type="EMBL" id="MED6227045.1"/>
    </source>
</evidence>
<gene>
    <name evidence="2" type="ORF">PIB30_109619</name>
</gene>
<dbReference type="EMBL" id="JASCZI010277583">
    <property type="protein sequence ID" value="MED6227045.1"/>
    <property type="molecule type" value="Genomic_DNA"/>
</dbReference>
<feature type="region of interest" description="Disordered" evidence="1">
    <location>
        <begin position="71"/>
        <end position="127"/>
    </location>
</feature>
<organism evidence="2 3">
    <name type="scientific">Stylosanthes scabra</name>
    <dbReference type="NCBI Taxonomy" id="79078"/>
    <lineage>
        <taxon>Eukaryota</taxon>
        <taxon>Viridiplantae</taxon>
        <taxon>Streptophyta</taxon>
        <taxon>Embryophyta</taxon>
        <taxon>Tracheophyta</taxon>
        <taxon>Spermatophyta</taxon>
        <taxon>Magnoliopsida</taxon>
        <taxon>eudicotyledons</taxon>
        <taxon>Gunneridae</taxon>
        <taxon>Pentapetalae</taxon>
        <taxon>rosids</taxon>
        <taxon>fabids</taxon>
        <taxon>Fabales</taxon>
        <taxon>Fabaceae</taxon>
        <taxon>Papilionoideae</taxon>
        <taxon>50 kb inversion clade</taxon>
        <taxon>dalbergioids sensu lato</taxon>
        <taxon>Dalbergieae</taxon>
        <taxon>Pterocarpus clade</taxon>
        <taxon>Stylosanthes</taxon>
    </lineage>
</organism>
<accession>A0ABU6ZYB3</accession>
<evidence type="ECO:0000256" key="1">
    <source>
        <dbReference type="SAM" id="MobiDB-lite"/>
    </source>
</evidence>
<feature type="non-terminal residue" evidence="2">
    <location>
        <position position="1"/>
    </location>
</feature>
<keyword evidence="3" id="KW-1185">Reference proteome</keyword>
<feature type="non-terminal residue" evidence="2">
    <location>
        <position position="127"/>
    </location>
</feature>